<protein>
    <recommendedName>
        <fullName evidence="3">ATP-binding protein</fullName>
    </recommendedName>
</protein>
<reference evidence="1 2" key="1">
    <citation type="submission" date="2019-08" db="EMBL/GenBank/DDBJ databases">
        <title>The draft genome of Lelliottia nimipressuralis strain CICC 24156.</title>
        <authorList>
            <person name="Wu W."/>
            <person name="Feng Y."/>
            <person name="Zong Z."/>
        </authorList>
    </citation>
    <scope>NUCLEOTIDE SEQUENCE [LARGE SCALE GENOMIC DNA]</scope>
    <source>
        <strain evidence="1 2">CICC 24156</strain>
    </source>
</reference>
<evidence type="ECO:0008006" key="3">
    <source>
        <dbReference type="Google" id="ProtNLM"/>
    </source>
</evidence>
<dbReference type="EMBL" id="VTFR01000002">
    <property type="protein sequence ID" value="TYT34920.1"/>
    <property type="molecule type" value="Genomic_DNA"/>
</dbReference>
<evidence type="ECO:0000313" key="2">
    <source>
        <dbReference type="Proteomes" id="UP000323910"/>
    </source>
</evidence>
<dbReference type="Proteomes" id="UP000323910">
    <property type="component" value="Unassembled WGS sequence"/>
</dbReference>
<accession>A0ABY3P6T8</accession>
<name>A0ABY3P6T8_9ENTR</name>
<sequence>MAQPYDLTQLDSHSFEHLVNFLSLKTLGNGVTGFAAGADGGKDGYLRGRAPYPTDLDSWEGIWFLQSKFHKPHLSSDSQKWLIKEVAKEITQFKTGNRKLRPNNWIIASNIEPSGVPETGAFDKIKEMVNEFDPDINVDIWGGRKILDLLAHHPEAVAYYGHFLTPGHVITELYNHLNQHKKNIKDIIDHLIVNQFHEFSYTKLEQAGSGSDQRPKIYELFRDLPIHAQNDEIYFILKSLVSAANNVQRNSTWNNFGHGWQEWSKNPIRARIILLKGGPGQGKSTAGQYFGQLQRAAFILSDDGPRVTPQIKEIANELKRQAMDEGFWPSVPRIPLFVELKDFANWYSLKSEGEPRNIVAYICDKVKIKTSKNVTAEMLHDSFSLSSWFINFDGLDEVPNDLKDNVANEIIIFANELIPQLDADFLILCTTRPQGYSGQFENLFSSTVTLTPLPPDIALACASAVVKYNRTEQEYEESINILKYAMESDQVKELMTTPLQSHIMAVVVRDGGRPPEKRWELFKNFYSVMKKRESQKNFPDVRISALLRERDQLLKTIHDRLGICLHTKSEISKGAEATFDKSEFKQLAIQTTAMQIDGDTDEVVDTLMEATTERLVFVNTPESSDSVRFDIRQLQEFFAAEFIYNAVSNTELRNRLEIICGDAHWREVVHFLLSALAHNTILSELSVAVNLLQQLDDDGENYRVKTFKKRMGTGSLLTLRLIEEGVLEQDKRIRFQFNNALTPLWSNIERDILSRITSIKKEQSRSWVINNMIEAFIDLDYSEHITVGYLLAIMLPIEHPRIEEVLKRYLQAPEYYFNAIFELDIIDAFGSHRRKNAIRNCYQPWFIEFITSTISSTSVLSNTIQCDMLNFAVKHFQKELLLKSNYNIPKETIEILEFLNIEEKKDTGSIDTTDNLDEIYCFVSPKTHDINWKTAHAQDGEIIPKLHISDDISSKPLNLIKSALKFHYNKNIVNYKLFLDEVKKSDYNTDIIPSQLKAMIPLNFDCDDLKKHIDCLEHMENEEINSIIHNGCFEDIKIIPSFQYIKITDSAFNKKGWANFCKDYPALALNVWSGPFIDEEALEKIKIEHKFEFFGPILEISKNHAESFSAYFFLWQELFDVYPEQESELRSMLIKCSPTTTRMGFNNFKKHNSFIKINIATEKEFIVHFAHALLIGRVSNIIRHDSNYRPISTNYNEELLSKMGIPSASLVEIIKDKNEDNTIRTASLCCYIAQTSPSKNDFITNFFDEKYDEIFLSLLVTENQDLLINALYTFLFDISTYDIRLMNFLGNVSILTKEDYTARLILQNIYQRWRERSFAPVNKSQALQSWLDYSY</sequence>
<comment type="caution">
    <text evidence="1">The sequence shown here is derived from an EMBL/GenBank/DDBJ whole genome shotgun (WGS) entry which is preliminary data.</text>
</comment>
<gene>
    <name evidence="1" type="ORF">FZO59_04600</name>
</gene>
<evidence type="ECO:0000313" key="1">
    <source>
        <dbReference type="EMBL" id="TYT34920.1"/>
    </source>
</evidence>
<proteinExistence type="predicted"/>
<organism evidence="1 2">
    <name type="scientific">Lelliottia nimipressuralis</name>
    <dbReference type="NCBI Taxonomy" id="69220"/>
    <lineage>
        <taxon>Bacteria</taxon>
        <taxon>Pseudomonadati</taxon>
        <taxon>Pseudomonadota</taxon>
        <taxon>Gammaproteobacteria</taxon>
        <taxon>Enterobacterales</taxon>
        <taxon>Enterobacteriaceae</taxon>
        <taxon>Lelliottia</taxon>
    </lineage>
</organism>
<dbReference type="RefSeq" id="WP_129034667.1">
    <property type="nucleotide sequence ID" value="NZ_SDDX01000003.1"/>
</dbReference>
<dbReference type="Gene3D" id="3.40.50.300">
    <property type="entry name" value="P-loop containing nucleotide triphosphate hydrolases"/>
    <property type="match status" value="1"/>
</dbReference>
<dbReference type="InterPro" id="IPR027417">
    <property type="entry name" value="P-loop_NTPase"/>
</dbReference>
<keyword evidence="2" id="KW-1185">Reference proteome</keyword>